<evidence type="ECO:0008006" key="4">
    <source>
        <dbReference type="Google" id="ProtNLM"/>
    </source>
</evidence>
<keyword evidence="3" id="KW-1185">Reference proteome</keyword>
<dbReference type="SUPFAM" id="SSF53474">
    <property type="entry name" value="alpha/beta-Hydrolases"/>
    <property type="match status" value="1"/>
</dbReference>
<dbReference type="Gene3D" id="3.40.50.1820">
    <property type="entry name" value="alpha/beta hydrolase"/>
    <property type="match status" value="1"/>
</dbReference>
<comment type="caution">
    <text evidence="2">The sequence shown here is derived from an EMBL/GenBank/DDBJ whole genome shotgun (WGS) entry which is preliminary data.</text>
</comment>
<reference evidence="2 3" key="1">
    <citation type="submission" date="2023-03" db="EMBL/GenBank/DDBJ databases">
        <title>WGS of Gossypium arboreum.</title>
        <authorList>
            <person name="Yu D."/>
        </authorList>
    </citation>
    <scope>NUCLEOTIDE SEQUENCE [LARGE SCALE GENOMIC DNA]</scope>
    <source>
        <tissue evidence="2">Leaf</tissue>
    </source>
</reference>
<feature type="region of interest" description="Disordered" evidence="1">
    <location>
        <begin position="1"/>
        <end position="26"/>
    </location>
</feature>
<name>A0ABR0QBC0_GOSAR</name>
<evidence type="ECO:0000256" key="1">
    <source>
        <dbReference type="SAM" id="MobiDB-lite"/>
    </source>
</evidence>
<dbReference type="EMBL" id="JARKNE010000004">
    <property type="protein sequence ID" value="KAK5836491.1"/>
    <property type="molecule type" value="Genomic_DNA"/>
</dbReference>
<sequence>MEVEEKENEEEEEEEEKRGRRKKKREKPIISIIEGEESFEQFSPEVRIKNPRNREVASFLPPIKLFHGTSDYSILSDASINLVEALKGVGAEAKVILYEGKSHTDLFLQGNESISRDLCELSSNYLKIYFKTNVMGLLFGVSIISLNSPDADGAGLTPEEKLKLCDNACAKELEKVCVKDTVNKLRSDARQEFKTKLNMEDCMVPGREKKKKERSKNSSSVSEVMNIDEDAVARRTRSRKSSTTAESCFGAAIKLN</sequence>
<evidence type="ECO:0000313" key="3">
    <source>
        <dbReference type="Proteomes" id="UP001358586"/>
    </source>
</evidence>
<feature type="region of interest" description="Disordered" evidence="1">
    <location>
        <begin position="204"/>
        <end position="256"/>
    </location>
</feature>
<gene>
    <name evidence="2" type="ORF">PVK06_012283</name>
</gene>
<organism evidence="2 3">
    <name type="scientific">Gossypium arboreum</name>
    <name type="common">Tree cotton</name>
    <name type="synonym">Gossypium nanking</name>
    <dbReference type="NCBI Taxonomy" id="29729"/>
    <lineage>
        <taxon>Eukaryota</taxon>
        <taxon>Viridiplantae</taxon>
        <taxon>Streptophyta</taxon>
        <taxon>Embryophyta</taxon>
        <taxon>Tracheophyta</taxon>
        <taxon>Spermatophyta</taxon>
        <taxon>Magnoliopsida</taxon>
        <taxon>eudicotyledons</taxon>
        <taxon>Gunneridae</taxon>
        <taxon>Pentapetalae</taxon>
        <taxon>rosids</taxon>
        <taxon>malvids</taxon>
        <taxon>Malvales</taxon>
        <taxon>Malvaceae</taxon>
        <taxon>Malvoideae</taxon>
        <taxon>Gossypium</taxon>
    </lineage>
</organism>
<feature type="compositionally biased region" description="Acidic residues" evidence="1">
    <location>
        <begin position="1"/>
        <end position="15"/>
    </location>
</feature>
<evidence type="ECO:0000313" key="2">
    <source>
        <dbReference type="EMBL" id="KAK5836491.1"/>
    </source>
</evidence>
<accession>A0ABR0QBC0</accession>
<proteinExistence type="predicted"/>
<protein>
    <recommendedName>
        <fullName evidence="4">Alpha/beta hydrolase fold-3 domain-containing protein</fullName>
    </recommendedName>
</protein>
<dbReference type="Proteomes" id="UP001358586">
    <property type="component" value="Chromosome 4"/>
</dbReference>
<dbReference type="InterPro" id="IPR029058">
    <property type="entry name" value="AB_hydrolase_fold"/>
</dbReference>